<dbReference type="AlphaFoldDB" id="A0A923SCI9"/>
<keyword evidence="1" id="KW-0812">Transmembrane</keyword>
<protein>
    <submittedName>
        <fullName evidence="2">PilW family protein</fullName>
    </submittedName>
</protein>
<keyword evidence="1" id="KW-0472">Membrane</keyword>
<dbReference type="Proteomes" id="UP000608513">
    <property type="component" value="Unassembled WGS sequence"/>
</dbReference>
<dbReference type="InterPro" id="IPR012902">
    <property type="entry name" value="N_methyl_site"/>
</dbReference>
<dbReference type="SUPFAM" id="SSF54523">
    <property type="entry name" value="Pili subunits"/>
    <property type="match status" value="1"/>
</dbReference>
<dbReference type="PROSITE" id="PS00409">
    <property type="entry name" value="PROKAR_NTER_METHYL"/>
    <property type="match status" value="1"/>
</dbReference>
<proteinExistence type="predicted"/>
<name>A0A923SCI9_9BURK</name>
<evidence type="ECO:0000313" key="2">
    <source>
        <dbReference type="EMBL" id="MBC5785005.1"/>
    </source>
</evidence>
<reference evidence="2" key="1">
    <citation type="submission" date="2020-08" db="EMBL/GenBank/DDBJ databases">
        <title>Ramlibacter sp. USB13 16S ribosomal RNA gene genome sequencing and assembly.</title>
        <authorList>
            <person name="Kang M."/>
        </authorList>
    </citation>
    <scope>NUCLEOTIDE SEQUENCE</scope>
    <source>
        <strain evidence="2">USB13</strain>
    </source>
</reference>
<dbReference type="InterPro" id="IPR032092">
    <property type="entry name" value="PilW"/>
</dbReference>
<keyword evidence="3" id="KW-1185">Reference proteome</keyword>
<dbReference type="NCBIfam" id="TIGR02532">
    <property type="entry name" value="IV_pilin_GFxxxE"/>
    <property type="match status" value="1"/>
</dbReference>
<dbReference type="Pfam" id="PF16074">
    <property type="entry name" value="PilW"/>
    <property type="match status" value="1"/>
</dbReference>
<evidence type="ECO:0000313" key="3">
    <source>
        <dbReference type="Proteomes" id="UP000608513"/>
    </source>
</evidence>
<dbReference type="RefSeq" id="WP_187077740.1">
    <property type="nucleotide sequence ID" value="NZ_JACORT010000008.1"/>
</dbReference>
<dbReference type="EMBL" id="JACORT010000008">
    <property type="protein sequence ID" value="MBC5785005.1"/>
    <property type="molecule type" value="Genomic_DNA"/>
</dbReference>
<accession>A0A923SCI9</accession>
<feature type="transmembrane region" description="Helical" evidence="1">
    <location>
        <begin position="12"/>
        <end position="33"/>
    </location>
</feature>
<gene>
    <name evidence="2" type="ORF">H8N03_18810</name>
</gene>
<comment type="caution">
    <text evidence="2">The sequence shown here is derived from an EMBL/GenBank/DDBJ whole genome shotgun (WGS) entry which is preliminary data.</text>
</comment>
<sequence>MKTFRSQRGVSLIELLVSMVIGLVVVGAIVVNYTSTGATSARQTALGQMGEDAQLAFNLLARDLQMAGYSEPTKIDAAATTFTKIYSGRPMFACATPMVNPKVALSGSKEDGVTCTAAGPSVSTATHALVVNYQGTNANAVLNAANVPTNCLGSEAIAMTTVGPPVYNYRFVSNRYYVDTSGTTGRPELKCAAPGEDGQPLIENVEAMRISLGQADAANPRRPVRYVAPDQLVGGDWGTVVAVRICLLMRSSEKLLAAEDDNKYIDCSGAEVASADGRLRRAFYSTVALRNKTAF</sequence>
<dbReference type="GO" id="GO:0043683">
    <property type="term" value="P:type IV pilus assembly"/>
    <property type="evidence" value="ECO:0007669"/>
    <property type="project" value="InterPro"/>
</dbReference>
<dbReference type="InterPro" id="IPR045584">
    <property type="entry name" value="Pilin-like"/>
</dbReference>
<keyword evidence="1" id="KW-1133">Transmembrane helix</keyword>
<dbReference type="Pfam" id="PF07963">
    <property type="entry name" value="N_methyl"/>
    <property type="match status" value="1"/>
</dbReference>
<organism evidence="2 3">
    <name type="scientific">Ramlibacter cellulosilyticus</name>
    <dbReference type="NCBI Taxonomy" id="2764187"/>
    <lineage>
        <taxon>Bacteria</taxon>
        <taxon>Pseudomonadati</taxon>
        <taxon>Pseudomonadota</taxon>
        <taxon>Betaproteobacteria</taxon>
        <taxon>Burkholderiales</taxon>
        <taxon>Comamonadaceae</taxon>
        <taxon>Ramlibacter</taxon>
    </lineage>
</organism>
<evidence type="ECO:0000256" key="1">
    <source>
        <dbReference type="SAM" id="Phobius"/>
    </source>
</evidence>